<evidence type="ECO:0000313" key="2">
    <source>
        <dbReference type="EMBL" id="EFE49573.1"/>
    </source>
</evidence>
<dbReference type="Proteomes" id="UP000005536">
    <property type="component" value="Unassembled WGS sequence"/>
</dbReference>
<comment type="caution">
    <text evidence="2">The sequence shown here is derived from an EMBL/GenBank/DDBJ whole genome shotgun (WGS) entry which is preliminary data.</text>
</comment>
<feature type="region of interest" description="Disordered" evidence="1">
    <location>
        <begin position="1"/>
        <end position="49"/>
    </location>
</feature>
<protein>
    <submittedName>
        <fullName evidence="2">Uncharacterized protein</fullName>
    </submittedName>
</protein>
<evidence type="ECO:0000313" key="3">
    <source>
        <dbReference type="Proteomes" id="UP000005536"/>
    </source>
</evidence>
<dbReference type="AlphaFoldDB" id="D4DRH1"/>
<gene>
    <name evidence="2" type="ORF">NEIELOOT_01664</name>
</gene>
<dbReference type="EMBL" id="ADBF01000043">
    <property type="protein sequence ID" value="EFE49573.1"/>
    <property type="molecule type" value="Genomic_DNA"/>
</dbReference>
<reference evidence="2 3" key="1">
    <citation type="submission" date="2010-02" db="EMBL/GenBank/DDBJ databases">
        <authorList>
            <person name="Weinstock G."/>
            <person name="Sodergren E."/>
            <person name="Clifton S."/>
            <person name="Fulton L."/>
            <person name="Fulton B."/>
            <person name="Courtney L."/>
            <person name="Fronick C."/>
            <person name="Harrison M."/>
            <person name="Strong C."/>
            <person name="Farmer C."/>
            <person name="Delahaunty K."/>
            <person name="Markovic C."/>
            <person name="Hall O."/>
            <person name="Minx P."/>
            <person name="Tomlinson C."/>
            <person name="Mitreva M."/>
            <person name="Nelson J."/>
            <person name="Hou S."/>
            <person name="Wollam A."/>
            <person name="Pepin K.H."/>
            <person name="Johnson M."/>
            <person name="Bhonagiri V."/>
            <person name="Zhang X."/>
            <person name="Suruliraj S."/>
            <person name="Warren W."/>
            <person name="Chinwalla A."/>
            <person name="Mardis E.R."/>
            <person name="Wilson R.K."/>
        </authorList>
    </citation>
    <scope>NUCLEOTIDE SEQUENCE [LARGE SCALE GENOMIC DNA]</scope>
    <source>
        <strain evidence="2 3">ATCC 29315</strain>
    </source>
</reference>
<accession>D4DRH1</accession>
<sequence length="49" mass="5167">MLRPQEGGGAFRRVQNQVEKREFSGNEPGSSMISACGAGGLSKTGRILT</sequence>
<feature type="compositionally biased region" description="Gly residues" evidence="1">
    <location>
        <begin position="1"/>
        <end position="10"/>
    </location>
</feature>
<name>D4DRH1_NEIEG</name>
<organism evidence="2 3">
    <name type="scientific">Neisseria elongata subsp. glycolytica ATCC 29315</name>
    <dbReference type="NCBI Taxonomy" id="546263"/>
    <lineage>
        <taxon>Bacteria</taxon>
        <taxon>Pseudomonadati</taxon>
        <taxon>Pseudomonadota</taxon>
        <taxon>Betaproteobacteria</taxon>
        <taxon>Neisseriales</taxon>
        <taxon>Neisseriaceae</taxon>
        <taxon>Neisseria</taxon>
    </lineage>
</organism>
<evidence type="ECO:0000256" key="1">
    <source>
        <dbReference type="SAM" id="MobiDB-lite"/>
    </source>
</evidence>
<proteinExistence type="predicted"/>